<reference evidence="1 2" key="1">
    <citation type="submission" date="2016-10" db="EMBL/GenBank/DDBJ databases">
        <authorList>
            <person name="Varghese N."/>
            <person name="Submissions S."/>
        </authorList>
    </citation>
    <scope>NUCLEOTIDE SEQUENCE [LARGE SCALE GENOMIC DNA]</scope>
    <source>
        <strain evidence="1 2">WCC6</strain>
    </source>
</reference>
<proteinExistence type="predicted"/>
<dbReference type="Proteomes" id="UP000182379">
    <property type="component" value="Unassembled WGS sequence"/>
</dbReference>
<gene>
    <name evidence="1" type="ORF">SAMN05216495_101153</name>
</gene>
<accession>A0A1H2TAH0</accession>
<dbReference type="AlphaFoldDB" id="A0A1H2TAH0"/>
<dbReference type="Pfam" id="PF13552">
    <property type="entry name" value="DUF4127"/>
    <property type="match status" value="1"/>
</dbReference>
<dbReference type="RefSeq" id="WP_074704096.1">
    <property type="nucleotide sequence ID" value="NZ_FNOP01000001.1"/>
</dbReference>
<evidence type="ECO:0008006" key="3">
    <source>
        <dbReference type="Google" id="ProtNLM"/>
    </source>
</evidence>
<evidence type="ECO:0000313" key="2">
    <source>
        <dbReference type="Proteomes" id="UP000182379"/>
    </source>
</evidence>
<dbReference type="InterPro" id="IPR025394">
    <property type="entry name" value="DUF4127"/>
</dbReference>
<name>A0A1H2TAH0_ACIFE</name>
<organism evidence="1 2">
    <name type="scientific">Acidaminococcus fermentans</name>
    <dbReference type="NCBI Taxonomy" id="905"/>
    <lineage>
        <taxon>Bacteria</taxon>
        <taxon>Bacillati</taxon>
        <taxon>Bacillota</taxon>
        <taxon>Negativicutes</taxon>
        <taxon>Acidaminococcales</taxon>
        <taxon>Acidaminococcaceae</taxon>
        <taxon>Acidaminococcus</taxon>
    </lineage>
</organism>
<protein>
    <recommendedName>
        <fullName evidence="3">DUF4127 family protein</fullName>
    </recommendedName>
</protein>
<evidence type="ECO:0000313" key="1">
    <source>
        <dbReference type="EMBL" id="SDW40229.1"/>
    </source>
</evidence>
<comment type="caution">
    <text evidence="1">The sequence shown here is derived from an EMBL/GenBank/DDBJ whole genome shotgun (WGS) entry which is preliminary data.</text>
</comment>
<dbReference type="EMBL" id="FNOP01000001">
    <property type="protein sequence ID" value="SDW40229.1"/>
    <property type="molecule type" value="Genomic_DNA"/>
</dbReference>
<sequence length="551" mass="62860">MKWKNVLLPAVTVFAAAGVLYHTLAPKGAVFSPGPVPAAENWALLPLDNRPPCRDFTEELGALGGIHFTAPPSEIMDWYDEPAHIPALKTWLAGTLPRQQGALLSTDLMIFGGLLHSRMEPLTDRKAGDFFTWLEELKDDNPDKQFYLYSIIPRLLISDHVLPDRWYQWHLMTWTINMDKKIRGLPYDRENYEEVKALIPMDLKWKYITLYRDNDRFNEELVQFVTEANLTDLVIGQDDAHPYGLPNYNRLNAGAYPQAYDLHPPIYTSQGADELGTLAAARIYSRRTGYRPRIRVLYGDPAMKDYTLHFVPLTLGQIAEEKIRLANGTETVSLEDADFVLYIHCGGEKAEDSTRIARDIKELMEKKPVALVDLSTRFAAGDCILPHLMANGTPLPRLLAYSGWNTASNAIGTAVAQGTIVSGQAQKLPRDQLPTLYSANFQFNYARFLDDWAYQKLIRPHMAELQDLNGVAPEKGGDYPNAATCYLSRELGIYHQVLLWYCRQFPYYEDGENRYWFRDAQFAVNLPWERPFEIRLKIFPEFGKEQLTKGQ</sequence>